<organism evidence="1 2">
    <name type="scientific">Gossypium lobatum</name>
    <dbReference type="NCBI Taxonomy" id="34289"/>
    <lineage>
        <taxon>Eukaryota</taxon>
        <taxon>Viridiplantae</taxon>
        <taxon>Streptophyta</taxon>
        <taxon>Embryophyta</taxon>
        <taxon>Tracheophyta</taxon>
        <taxon>Spermatophyta</taxon>
        <taxon>Magnoliopsida</taxon>
        <taxon>eudicotyledons</taxon>
        <taxon>Gunneridae</taxon>
        <taxon>Pentapetalae</taxon>
        <taxon>rosids</taxon>
        <taxon>malvids</taxon>
        <taxon>Malvales</taxon>
        <taxon>Malvaceae</taxon>
        <taxon>Malvoideae</taxon>
        <taxon>Gossypium</taxon>
    </lineage>
</organism>
<evidence type="ECO:0000313" key="1">
    <source>
        <dbReference type="EMBL" id="MBA0575285.1"/>
    </source>
</evidence>
<feature type="non-terminal residue" evidence="1">
    <location>
        <position position="30"/>
    </location>
</feature>
<sequence>MTMLKSSEKERINLQMHEIVYDIRLRMLKP</sequence>
<accession>A0A7J8NEC8</accession>
<dbReference type="EMBL" id="JABEZX010143648">
    <property type="protein sequence ID" value="MBA0575285.1"/>
    <property type="molecule type" value="Genomic_DNA"/>
</dbReference>
<protein>
    <submittedName>
        <fullName evidence="1">Uncharacterized protein</fullName>
    </submittedName>
</protein>
<proteinExistence type="predicted"/>
<reference evidence="1 2" key="1">
    <citation type="journal article" date="2019" name="Genome Biol. Evol.">
        <title>Insights into the evolution of the New World diploid cottons (Gossypium, subgenus Houzingenia) based on genome sequencing.</title>
        <authorList>
            <person name="Grover C.E."/>
            <person name="Arick M.A. 2nd"/>
            <person name="Thrash A."/>
            <person name="Conover J.L."/>
            <person name="Sanders W.S."/>
            <person name="Peterson D.G."/>
            <person name="Frelichowski J.E."/>
            <person name="Scheffler J.A."/>
            <person name="Scheffler B.E."/>
            <person name="Wendel J.F."/>
        </authorList>
    </citation>
    <scope>NUCLEOTIDE SEQUENCE [LARGE SCALE GENOMIC DNA]</scope>
    <source>
        <strain evidence="1">157</strain>
        <tissue evidence="1">Leaf</tissue>
    </source>
</reference>
<gene>
    <name evidence="1" type="ORF">Golob_024056</name>
</gene>
<dbReference type="AlphaFoldDB" id="A0A7J8NEC8"/>
<keyword evidence="2" id="KW-1185">Reference proteome</keyword>
<comment type="caution">
    <text evidence="1">The sequence shown here is derived from an EMBL/GenBank/DDBJ whole genome shotgun (WGS) entry which is preliminary data.</text>
</comment>
<evidence type="ECO:0000313" key="2">
    <source>
        <dbReference type="Proteomes" id="UP000593572"/>
    </source>
</evidence>
<name>A0A7J8NEC8_9ROSI</name>
<dbReference type="Proteomes" id="UP000593572">
    <property type="component" value="Unassembled WGS sequence"/>
</dbReference>